<evidence type="ECO:0000256" key="1">
    <source>
        <dbReference type="SAM" id="MobiDB-lite"/>
    </source>
</evidence>
<accession>A0AA41YXE7</accession>
<evidence type="ECO:0000313" key="2">
    <source>
        <dbReference type="EMBL" id="MCW6508773.1"/>
    </source>
</evidence>
<organism evidence="2 3">
    <name type="scientific">Lichenifustis flavocetrariae</name>
    <dbReference type="NCBI Taxonomy" id="2949735"/>
    <lineage>
        <taxon>Bacteria</taxon>
        <taxon>Pseudomonadati</taxon>
        <taxon>Pseudomonadota</taxon>
        <taxon>Alphaproteobacteria</taxon>
        <taxon>Hyphomicrobiales</taxon>
        <taxon>Lichenihabitantaceae</taxon>
        <taxon>Lichenifustis</taxon>
    </lineage>
</organism>
<name>A0AA41YXE7_9HYPH</name>
<dbReference type="InterPro" id="IPR043129">
    <property type="entry name" value="ATPase_NBD"/>
</dbReference>
<keyword evidence="3" id="KW-1185">Reference proteome</keyword>
<proteinExistence type="predicted"/>
<dbReference type="PANTHER" id="PTHR18964:SF173">
    <property type="entry name" value="GLUCOKINASE"/>
    <property type="match status" value="1"/>
</dbReference>
<evidence type="ECO:0000313" key="3">
    <source>
        <dbReference type="Proteomes" id="UP001165667"/>
    </source>
</evidence>
<feature type="region of interest" description="Disordered" evidence="1">
    <location>
        <begin position="1"/>
        <end position="29"/>
    </location>
</feature>
<sequence length="458" mass="48006">MAKPEVRRGSRVASSGATRAAPPVAATDRVRAAESERQSLAAILNLVRKGGATTRLDIERDARLGRAVVADRLATLEGFGLIDNRAVGRSVGGRAPRLVRFRAEAGRLLVANIDRDTIGVGLADLEGQLVLEHYEDIDVGMSAEALFRRVDALFTWSLDQDGAAGLWGISLGLPGPVTSHGNGGIELPDVGAIPDWHDARLVERLADRFAAPLWARSAVQVATMGEIGALTHAQNRDMLFVDLGTEINAGFLSNGRLHRGAHGIAGGIGHVYVADAQTAICGCGNVGCLQAVAGCEAVAREGLRAATDGRSRVLAETLRKTGVVTVADVGTATRFGDPFSADLLARTGRSIGTVLATLVNVLNPSIVVIGGELAQTGDICIAAIREGIYRHSQPLLTRDLAIVRSRTGRSSGLIGAAEVALDALFAPDILEGWITSGSPLAHPDVLRLLEDARRAVQA</sequence>
<dbReference type="RefSeq" id="WP_282585144.1">
    <property type="nucleotide sequence ID" value="NZ_JAMOIM010000007.1"/>
</dbReference>
<dbReference type="EMBL" id="JAMOIM010000007">
    <property type="protein sequence ID" value="MCW6508773.1"/>
    <property type="molecule type" value="Genomic_DNA"/>
</dbReference>
<dbReference type="Proteomes" id="UP001165667">
    <property type="component" value="Unassembled WGS sequence"/>
</dbReference>
<dbReference type="AlphaFoldDB" id="A0AA41YXE7"/>
<protein>
    <submittedName>
        <fullName evidence="2">ROK family protein</fullName>
    </submittedName>
</protein>
<gene>
    <name evidence="2" type="ORF">M8523_12165</name>
</gene>
<dbReference type="Gene3D" id="3.30.420.40">
    <property type="match status" value="2"/>
</dbReference>
<reference evidence="2" key="1">
    <citation type="submission" date="2022-05" db="EMBL/GenBank/DDBJ databases">
        <authorList>
            <person name="Pankratov T."/>
        </authorList>
    </citation>
    <scope>NUCLEOTIDE SEQUENCE</scope>
    <source>
        <strain evidence="2">BP6-180914</strain>
    </source>
</reference>
<comment type="caution">
    <text evidence="2">The sequence shown here is derived from an EMBL/GenBank/DDBJ whole genome shotgun (WGS) entry which is preliminary data.</text>
</comment>
<dbReference type="PANTHER" id="PTHR18964">
    <property type="entry name" value="ROK (REPRESSOR, ORF, KINASE) FAMILY"/>
    <property type="match status" value="1"/>
</dbReference>
<dbReference type="SUPFAM" id="SSF53067">
    <property type="entry name" value="Actin-like ATPase domain"/>
    <property type="match status" value="2"/>
</dbReference>
<dbReference type="InterPro" id="IPR000600">
    <property type="entry name" value="ROK"/>
</dbReference>
<dbReference type="Pfam" id="PF00480">
    <property type="entry name" value="ROK"/>
    <property type="match status" value="1"/>
</dbReference>